<feature type="transmembrane region" description="Helical" evidence="1">
    <location>
        <begin position="441"/>
        <end position="458"/>
    </location>
</feature>
<feature type="transmembrane region" description="Helical" evidence="1">
    <location>
        <begin position="274"/>
        <end position="299"/>
    </location>
</feature>
<keyword evidence="1" id="KW-0812">Transmembrane</keyword>
<sequence>MNVQVGGRAVPHGRVDLGLGAWFRALAARWPVAAVPLAYLLLTVAMAWPLPLHLATHVPAGGDTLLFLWDLWWFRQSADAGTSPFHSTMLYHPSGVNTVFTTLASLESAIAVPFQWLGLSPIACYNLLLLFSSAAGAWATWALARRVTGSSAAAFVAGIVYGWSPYHAARVVGGHLNLASHQWIPLYILGVLGTFDAIWPGATEEGWRAGAAVKPVASSRRARWQRIALWSLLAGVSAAATAATEFTYAAFLVLWTLFYLGYRARPLWRQRAWGTLRAALLPLASIGALAVALTSPLLFAAGSEILGDKTGYMYSSPRETLSYSADVLQYFLPNELHPLASAELRGYIDEIAGTPNVAERIVAPGWTVWALSLLAIALGWRRRGVRFWGWMFLLAATLSIGPVLHWAGRVYFTPFNVSIMLPYAFLYGLPGFSVMRAPLRFAVLVSLAGAILVAYTLARIRARWTRVGTVAIALAALLILAESATVLPLTAVGRSEVAATIRRDPVPGAVLDLPLTPLVDYLWLQTQHGRPIVGGYLARQPPDPFAQRNPAVRYLRPEVGAGDDASVRDGDGLRSLQESRVRYVVVHWWAIPQDQQQEVAHKLGTLFANQSGVEVPQEGTSYYLVPAAPPAAALP</sequence>
<keyword evidence="1" id="KW-1133">Transmembrane helix</keyword>
<evidence type="ECO:0000313" key="2">
    <source>
        <dbReference type="EMBL" id="CAA9586483.1"/>
    </source>
</evidence>
<evidence type="ECO:0000256" key="1">
    <source>
        <dbReference type="SAM" id="Phobius"/>
    </source>
</evidence>
<dbReference type="EMBL" id="CADCWN010000312">
    <property type="protein sequence ID" value="CAA9586483.1"/>
    <property type="molecule type" value="Genomic_DNA"/>
</dbReference>
<feature type="transmembrane region" description="Helical" evidence="1">
    <location>
        <begin position="246"/>
        <end position="262"/>
    </location>
</feature>
<proteinExistence type="predicted"/>
<feature type="transmembrane region" description="Helical" evidence="1">
    <location>
        <begin position="410"/>
        <end position="429"/>
    </location>
</feature>
<feature type="transmembrane region" description="Helical" evidence="1">
    <location>
        <begin position="387"/>
        <end position="404"/>
    </location>
</feature>
<feature type="transmembrane region" description="Helical" evidence="1">
    <location>
        <begin position="30"/>
        <end position="50"/>
    </location>
</feature>
<gene>
    <name evidence="2" type="ORF">AVDCRST_MAG18-3935</name>
</gene>
<accession>A0A6J4VSA3</accession>
<feature type="transmembrane region" description="Helical" evidence="1">
    <location>
        <begin position="470"/>
        <end position="493"/>
    </location>
</feature>
<feature type="transmembrane region" description="Helical" evidence="1">
    <location>
        <begin position="143"/>
        <end position="163"/>
    </location>
</feature>
<organism evidence="2">
    <name type="scientific">uncultured Thermomicrobiales bacterium</name>
    <dbReference type="NCBI Taxonomy" id="1645740"/>
    <lineage>
        <taxon>Bacteria</taxon>
        <taxon>Pseudomonadati</taxon>
        <taxon>Thermomicrobiota</taxon>
        <taxon>Thermomicrobia</taxon>
        <taxon>Thermomicrobiales</taxon>
        <taxon>environmental samples</taxon>
    </lineage>
</organism>
<keyword evidence="1" id="KW-0472">Membrane</keyword>
<dbReference type="AlphaFoldDB" id="A0A6J4VSA3"/>
<protein>
    <submittedName>
        <fullName evidence="2">Permease of the drug/metabolite transporter (DMT) superfamily</fullName>
    </submittedName>
</protein>
<reference evidence="2" key="1">
    <citation type="submission" date="2020-02" db="EMBL/GenBank/DDBJ databases">
        <authorList>
            <person name="Meier V. D."/>
        </authorList>
    </citation>
    <scope>NUCLEOTIDE SEQUENCE</scope>
    <source>
        <strain evidence="2">AVDCRST_MAG18</strain>
    </source>
</reference>
<name>A0A6J4VSA3_9BACT</name>
<feature type="transmembrane region" description="Helical" evidence="1">
    <location>
        <begin position="110"/>
        <end position="131"/>
    </location>
</feature>
<feature type="transmembrane region" description="Helical" evidence="1">
    <location>
        <begin position="361"/>
        <end position="380"/>
    </location>
</feature>